<dbReference type="CDD" id="cd00519">
    <property type="entry name" value="Lipase_3"/>
    <property type="match status" value="1"/>
</dbReference>
<dbReference type="Proteomes" id="UP000215914">
    <property type="component" value="Chromosome 16"/>
</dbReference>
<evidence type="ECO:0000256" key="1">
    <source>
        <dbReference type="ARBA" id="ARBA00004229"/>
    </source>
</evidence>
<name>A0A251S5E1_HELAN</name>
<keyword evidence="8" id="KW-0443">Lipid metabolism</keyword>
<dbReference type="Gene3D" id="3.40.50.1820">
    <property type="entry name" value="alpha/beta hydrolase"/>
    <property type="match status" value="1"/>
</dbReference>
<evidence type="ECO:0000313" key="11">
    <source>
        <dbReference type="EMBL" id="OTF92391.1"/>
    </source>
</evidence>
<dbReference type="GO" id="GO:0047714">
    <property type="term" value="F:galactolipase activity"/>
    <property type="evidence" value="ECO:0007669"/>
    <property type="project" value="UniProtKB-ARBA"/>
</dbReference>
<evidence type="ECO:0000256" key="6">
    <source>
        <dbReference type="ARBA" id="ARBA00022946"/>
    </source>
</evidence>
<keyword evidence="6" id="KW-0809">Transit peptide</keyword>
<evidence type="ECO:0000256" key="4">
    <source>
        <dbReference type="ARBA" id="ARBA00022640"/>
    </source>
</evidence>
<sequence length="161" mass="17967">MPGWTGHIGVWSSWIGYVAVCENEIETSRLGRRDIVISLRGTGTCTEWLKNLGATTLTTCPFGNANDVKGQTDNSMVETGVLNLYTSSTSECPSLQQSLRQEILRLVQKYNNEPLSVTITGHSLGASLAILAACDLNKLMKFRKILTFREHIRFRIKLDFE</sequence>
<dbReference type="OMA" id="EHIRFRI"/>
<dbReference type="InParanoid" id="A0A251S5E1"/>
<evidence type="ECO:0000256" key="8">
    <source>
        <dbReference type="ARBA" id="ARBA00023098"/>
    </source>
</evidence>
<reference evidence="10 12" key="1">
    <citation type="journal article" date="2017" name="Nature">
        <title>The sunflower genome provides insights into oil metabolism, flowering and Asterid evolution.</title>
        <authorList>
            <person name="Badouin H."/>
            <person name="Gouzy J."/>
            <person name="Grassa C.J."/>
            <person name="Murat F."/>
            <person name="Staton S.E."/>
            <person name="Cottret L."/>
            <person name="Lelandais-Briere C."/>
            <person name="Owens G.L."/>
            <person name="Carrere S."/>
            <person name="Mayjonade B."/>
            <person name="Legrand L."/>
            <person name="Gill N."/>
            <person name="Kane N.C."/>
            <person name="Bowers J.E."/>
            <person name="Hubner S."/>
            <person name="Bellec A."/>
            <person name="Berard A."/>
            <person name="Berges H."/>
            <person name="Blanchet N."/>
            <person name="Boniface M.C."/>
            <person name="Brunel D."/>
            <person name="Catrice O."/>
            <person name="Chaidir N."/>
            <person name="Claudel C."/>
            <person name="Donnadieu C."/>
            <person name="Faraut T."/>
            <person name="Fievet G."/>
            <person name="Helmstetter N."/>
            <person name="King M."/>
            <person name="Knapp S.J."/>
            <person name="Lai Z."/>
            <person name="Le Paslier M.C."/>
            <person name="Lippi Y."/>
            <person name="Lorenzon L."/>
            <person name="Mandel J.R."/>
            <person name="Marage G."/>
            <person name="Marchand G."/>
            <person name="Marquand E."/>
            <person name="Bret-Mestries E."/>
            <person name="Morien E."/>
            <person name="Nambeesan S."/>
            <person name="Nguyen T."/>
            <person name="Pegot-Espagnet P."/>
            <person name="Pouilly N."/>
            <person name="Raftis F."/>
            <person name="Sallet E."/>
            <person name="Schiex T."/>
            <person name="Thomas J."/>
            <person name="Vandecasteele C."/>
            <person name="Vares D."/>
            <person name="Vear F."/>
            <person name="Vautrin S."/>
            <person name="Crespi M."/>
            <person name="Mangin B."/>
            <person name="Burke J.M."/>
            <person name="Salse J."/>
            <person name="Munos S."/>
            <person name="Vincourt P."/>
            <person name="Rieseberg L.H."/>
            <person name="Langlade N.B."/>
        </authorList>
    </citation>
    <scope>NUCLEOTIDE SEQUENCE [LARGE SCALE GENOMIC DNA]</scope>
    <source>
        <strain evidence="12">cv. SF193</strain>
        <tissue evidence="10">Leaves</tissue>
    </source>
</reference>
<dbReference type="EMBL" id="CM007905">
    <property type="protein sequence ID" value="OTF92391.1"/>
    <property type="molecule type" value="Genomic_DNA"/>
</dbReference>
<keyword evidence="3" id="KW-0150">Chloroplast</keyword>
<dbReference type="PANTHER" id="PTHR31403:SF54">
    <property type="entry name" value="PHOSPHOLIPASE A(1) DAD1, CHLOROPLASTIC"/>
    <property type="match status" value="1"/>
</dbReference>
<dbReference type="GO" id="GO:0016042">
    <property type="term" value="P:lipid catabolic process"/>
    <property type="evidence" value="ECO:0007669"/>
    <property type="project" value="UniProtKB-KW"/>
</dbReference>
<dbReference type="PANTHER" id="PTHR31403">
    <property type="entry name" value="PHOSPHOLIPASE A1-IBETA2, CHLOROPLASTIC"/>
    <property type="match status" value="1"/>
</dbReference>
<gene>
    <name evidence="11" type="ORF">HannXRQ_Chr16g0521351</name>
    <name evidence="10" type="ORF">HanXRQr2_Chr16g0762341</name>
</gene>
<dbReference type="Pfam" id="PF01764">
    <property type="entry name" value="Lipase_3"/>
    <property type="match status" value="1"/>
</dbReference>
<comment type="similarity">
    <text evidence="2">Belongs to the AB hydrolase superfamily. Lipase family.</text>
</comment>
<evidence type="ECO:0000256" key="5">
    <source>
        <dbReference type="ARBA" id="ARBA00022801"/>
    </source>
</evidence>
<dbReference type="InterPro" id="IPR002921">
    <property type="entry name" value="Fungal_lipase-type"/>
</dbReference>
<dbReference type="SUPFAM" id="SSF53474">
    <property type="entry name" value="alpha/beta-Hydrolases"/>
    <property type="match status" value="1"/>
</dbReference>
<dbReference type="GO" id="GO:0009507">
    <property type="term" value="C:chloroplast"/>
    <property type="evidence" value="ECO:0007669"/>
    <property type="project" value="UniProtKB-SubCell"/>
</dbReference>
<dbReference type="GO" id="GO:0008970">
    <property type="term" value="F:phospholipase A1 activity"/>
    <property type="evidence" value="ECO:0007669"/>
    <property type="project" value="UniProtKB-EC"/>
</dbReference>
<keyword evidence="5 11" id="KW-0378">Hydrolase</keyword>
<protein>
    <submittedName>
        <fullName evidence="10">Phospholipase A(1)</fullName>
        <ecNumber evidence="10">3.1.1.32</ecNumber>
    </submittedName>
    <submittedName>
        <fullName evidence="11">Putative alpha/Beta hydrolase fold protein</fullName>
    </submittedName>
</protein>
<evidence type="ECO:0000259" key="9">
    <source>
        <dbReference type="Pfam" id="PF01764"/>
    </source>
</evidence>
<evidence type="ECO:0000256" key="2">
    <source>
        <dbReference type="ARBA" id="ARBA00010701"/>
    </source>
</evidence>
<evidence type="ECO:0000313" key="12">
    <source>
        <dbReference type="Proteomes" id="UP000215914"/>
    </source>
</evidence>
<dbReference type="InterPro" id="IPR029058">
    <property type="entry name" value="AB_hydrolase_fold"/>
</dbReference>
<dbReference type="AlphaFoldDB" id="A0A251S5E1"/>
<reference evidence="11" key="2">
    <citation type="submission" date="2017-02" db="EMBL/GenBank/DDBJ databases">
        <title>Sunflower complete genome.</title>
        <authorList>
            <person name="Langlade N."/>
            <person name="Munos S."/>
        </authorList>
    </citation>
    <scope>NUCLEOTIDE SEQUENCE [LARGE SCALE GENOMIC DNA]</scope>
    <source>
        <tissue evidence="11">Leaves</tissue>
    </source>
</reference>
<comment type="subcellular location">
    <subcellularLocation>
        <location evidence="1">Plastid</location>
        <location evidence="1">Chloroplast</location>
    </subcellularLocation>
</comment>
<evidence type="ECO:0000313" key="10">
    <source>
        <dbReference type="EMBL" id="KAF5761203.1"/>
    </source>
</evidence>
<evidence type="ECO:0000256" key="3">
    <source>
        <dbReference type="ARBA" id="ARBA00022528"/>
    </source>
</evidence>
<organism evidence="11 12">
    <name type="scientific">Helianthus annuus</name>
    <name type="common">Common sunflower</name>
    <dbReference type="NCBI Taxonomy" id="4232"/>
    <lineage>
        <taxon>Eukaryota</taxon>
        <taxon>Viridiplantae</taxon>
        <taxon>Streptophyta</taxon>
        <taxon>Embryophyta</taxon>
        <taxon>Tracheophyta</taxon>
        <taxon>Spermatophyta</taxon>
        <taxon>Magnoliopsida</taxon>
        <taxon>eudicotyledons</taxon>
        <taxon>Gunneridae</taxon>
        <taxon>Pentapetalae</taxon>
        <taxon>asterids</taxon>
        <taxon>campanulids</taxon>
        <taxon>Asterales</taxon>
        <taxon>Asteraceae</taxon>
        <taxon>Asteroideae</taxon>
        <taxon>Heliantheae alliance</taxon>
        <taxon>Heliantheae</taxon>
        <taxon>Helianthus</taxon>
    </lineage>
</organism>
<keyword evidence="7" id="KW-0442">Lipid degradation</keyword>
<keyword evidence="12" id="KW-1185">Reference proteome</keyword>
<proteinExistence type="inferred from homology"/>
<dbReference type="Gramene" id="mRNA:HanXRQr2_Chr16g0762341">
    <property type="protein sequence ID" value="CDS:HanXRQr2_Chr16g0762341.1"/>
    <property type="gene ID" value="HanXRQr2_Chr16g0762341"/>
</dbReference>
<evidence type="ECO:0000256" key="7">
    <source>
        <dbReference type="ARBA" id="ARBA00022963"/>
    </source>
</evidence>
<accession>A0A251S5E1</accession>
<keyword evidence="4" id="KW-0934">Plastid</keyword>
<dbReference type="EMBL" id="MNCJ02000331">
    <property type="protein sequence ID" value="KAF5761203.1"/>
    <property type="molecule type" value="Genomic_DNA"/>
</dbReference>
<dbReference type="EC" id="3.1.1.32" evidence="10"/>
<reference evidence="10" key="3">
    <citation type="submission" date="2020-06" db="EMBL/GenBank/DDBJ databases">
        <title>Helianthus annuus Genome sequencing and assembly Release 2.</title>
        <authorList>
            <person name="Gouzy J."/>
            <person name="Langlade N."/>
            <person name="Munos S."/>
        </authorList>
    </citation>
    <scope>NUCLEOTIDE SEQUENCE</scope>
    <source>
        <tissue evidence="10">Leaves</tissue>
    </source>
</reference>
<feature type="domain" description="Fungal lipase-type" evidence="9">
    <location>
        <begin position="36"/>
        <end position="142"/>
    </location>
</feature>